<dbReference type="EMBL" id="JAZBJP010000002">
    <property type="protein sequence ID" value="MEE4419331.1"/>
    <property type="molecule type" value="Genomic_DNA"/>
</dbReference>
<reference evidence="3 4" key="1">
    <citation type="submission" date="2023-12" db="EMBL/GenBank/DDBJ databases">
        <title>30 novel species of actinomycetes from the DSMZ collection.</title>
        <authorList>
            <person name="Nouioui I."/>
        </authorList>
    </citation>
    <scope>NUCLEOTIDE SEQUENCE [LARGE SCALE GENOMIC DNA]</scope>
    <source>
        <strain evidence="3 4">DSM 41528</strain>
    </source>
</reference>
<name>A0ABU7NKC6_9ACTN</name>
<sequence length="217" mass="23594">MTHPDTTPKPDDAPSPSDPRRPDATRGLNLFLGFAPWIIFAVVASPSSWGFAALAALITAIGASIPDIRRRSLKILDIAGMLFFAVICILSLVLDRHALIWLETYAQTLSAGVLAVVALTSLAFMPFTEQYARESVPRAYWGSPLFRHVNRVLTAVWGAVFLVTALLGVLALHTTSGADWLNWIIPIALLVGAVRFTRWYPDQARARAQRSAASAAT</sequence>
<keyword evidence="4" id="KW-1185">Reference proteome</keyword>
<feature type="transmembrane region" description="Helical" evidence="2">
    <location>
        <begin position="106"/>
        <end position="128"/>
    </location>
</feature>
<protein>
    <recommendedName>
        <fullName evidence="5">DUF3159 domain-containing protein</fullName>
    </recommendedName>
</protein>
<evidence type="ECO:0000256" key="1">
    <source>
        <dbReference type="SAM" id="MobiDB-lite"/>
    </source>
</evidence>
<feature type="transmembrane region" description="Helical" evidence="2">
    <location>
        <begin position="180"/>
        <end position="200"/>
    </location>
</feature>
<dbReference type="RefSeq" id="WP_330821076.1">
    <property type="nucleotide sequence ID" value="NZ_JAZBJP010000002.1"/>
</dbReference>
<keyword evidence="2" id="KW-0812">Transmembrane</keyword>
<evidence type="ECO:0000256" key="2">
    <source>
        <dbReference type="SAM" id="Phobius"/>
    </source>
</evidence>
<feature type="region of interest" description="Disordered" evidence="1">
    <location>
        <begin position="1"/>
        <end position="22"/>
    </location>
</feature>
<dbReference type="Proteomes" id="UP001307760">
    <property type="component" value="Unassembled WGS sequence"/>
</dbReference>
<keyword evidence="2" id="KW-0472">Membrane</keyword>
<evidence type="ECO:0000313" key="3">
    <source>
        <dbReference type="EMBL" id="MEE4419331.1"/>
    </source>
</evidence>
<accession>A0ABU7NKC6</accession>
<evidence type="ECO:0000313" key="4">
    <source>
        <dbReference type="Proteomes" id="UP001307760"/>
    </source>
</evidence>
<feature type="transmembrane region" description="Helical" evidence="2">
    <location>
        <begin position="75"/>
        <end position="94"/>
    </location>
</feature>
<feature type="transmembrane region" description="Helical" evidence="2">
    <location>
        <begin position="37"/>
        <end position="63"/>
    </location>
</feature>
<organism evidence="3 4">
    <name type="scientific">Streptomyces bugieae</name>
    <dbReference type="NCBI Taxonomy" id="3098223"/>
    <lineage>
        <taxon>Bacteria</taxon>
        <taxon>Bacillati</taxon>
        <taxon>Actinomycetota</taxon>
        <taxon>Actinomycetes</taxon>
        <taxon>Kitasatosporales</taxon>
        <taxon>Streptomycetaceae</taxon>
        <taxon>Streptomyces</taxon>
    </lineage>
</organism>
<keyword evidence="2" id="KW-1133">Transmembrane helix</keyword>
<comment type="caution">
    <text evidence="3">The sequence shown here is derived from an EMBL/GenBank/DDBJ whole genome shotgun (WGS) entry which is preliminary data.</text>
</comment>
<feature type="transmembrane region" description="Helical" evidence="2">
    <location>
        <begin position="149"/>
        <end position="174"/>
    </location>
</feature>
<proteinExistence type="predicted"/>
<evidence type="ECO:0008006" key="5">
    <source>
        <dbReference type="Google" id="ProtNLM"/>
    </source>
</evidence>
<gene>
    <name evidence="3" type="ORF">V2J85_08195</name>
</gene>